<organism evidence="1 2">
    <name type="scientific">Aeromonas caviae</name>
    <name type="common">Aeromonas punctata</name>
    <dbReference type="NCBI Taxonomy" id="648"/>
    <lineage>
        <taxon>Bacteria</taxon>
        <taxon>Pseudomonadati</taxon>
        <taxon>Pseudomonadota</taxon>
        <taxon>Gammaproteobacteria</taxon>
        <taxon>Aeromonadales</taxon>
        <taxon>Aeromonadaceae</taxon>
        <taxon>Aeromonas</taxon>
    </lineage>
</organism>
<dbReference type="GO" id="GO:0016788">
    <property type="term" value="F:hydrolase activity, acting on ester bonds"/>
    <property type="evidence" value="ECO:0007669"/>
    <property type="project" value="UniProtKB-ARBA"/>
</dbReference>
<dbReference type="RefSeq" id="WP_119197185.1">
    <property type="nucleotide sequence ID" value="NZ_JAEHHN010000035.1"/>
</dbReference>
<evidence type="ECO:0000313" key="2">
    <source>
        <dbReference type="Proteomes" id="UP000266778"/>
    </source>
</evidence>
<dbReference type="AlphaFoldDB" id="A0A3S7PD23"/>
<dbReference type="SUPFAM" id="SSF56784">
    <property type="entry name" value="HAD-like"/>
    <property type="match status" value="1"/>
</dbReference>
<dbReference type="NCBIfam" id="TIGR01681">
    <property type="entry name" value="HAD-SF-IIIC"/>
    <property type="match status" value="1"/>
</dbReference>
<protein>
    <submittedName>
        <fullName evidence="1">HAD-IIIC family phosphatase</fullName>
    </submittedName>
</protein>
<evidence type="ECO:0000313" key="1">
    <source>
        <dbReference type="EMBL" id="AXB05187.1"/>
    </source>
</evidence>
<gene>
    <name evidence="1" type="ORF">C1C91_09480</name>
</gene>
<name>A0A3S7PD23_AERCA</name>
<dbReference type="NCBIfam" id="TIGR01686">
    <property type="entry name" value="FkbH"/>
    <property type="match status" value="1"/>
</dbReference>
<dbReference type="Proteomes" id="UP000266778">
    <property type="component" value="Chromosome"/>
</dbReference>
<dbReference type="InterPro" id="IPR023214">
    <property type="entry name" value="HAD_sf"/>
</dbReference>
<proteinExistence type="predicted"/>
<dbReference type="InterPro" id="IPR010033">
    <property type="entry name" value="HAD_SF_ppase_IIIC"/>
</dbReference>
<dbReference type="Gene3D" id="3.40.50.1000">
    <property type="entry name" value="HAD superfamily/HAD-like"/>
    <property type="match status" value="1"/>
</dbReference>
<dbReference type="Gene3D" id="3.40.630.30">
    <property type="match status" value="1"/>
</dbReference>
<dbReference type="Gene3D" id="3.40.50.1110">
    <property type="entry name" value="SGNH hydrolase"/>
    <property type="match status" value="1"/>
</dbReference>
<sequence>MTSIHLSGSSFLMPGNLAWRPLAEYGEVQVAPHGQWLQTLMNQGADAAAGTHIIIWLWEDLVPARTLQEWGRLAQDDQQLAVAAFVDALCQPLLQHLQRRPQDHLLVGACSHAPLCVYGTAPAVLAVLAVLARAFEQQMARLRLQQPGLDDLHLPLWLQQYGRQHCFDRRNLYLMSCPFSMAGLASLAQWILPLLQRLQQPAHKVLVLDCDNTLWGGVVGEDGVGGVLLGQDGMGRLYQAFQQAASHWHGQGIVLALCSKNLADDVWRLFDAHPGMVLTRAQIAAAEIGWEPKSQGLRRLAARLNVGLDSLVFWDDSELERAEVRANCPEVLVMTPPADLWSWPDALLTLPALCSRHQSRDDGLRQHSYQAQAEAEAVRRQLGDEHAFLRQLALQADWQPLSPGNQLRAEQLSQKTNQFNLSGRRYQAAELARLAAEGGDVWLAGLRDRFADHGMTALLVVRPLDEGRALLDTLAISCRVLGRGFEYWLLAQLASHLRAQGVSELVISLVATTRNQPARDFLASLPTRPITTPAGLLPLADEVFLSLDLSSLSLPFLEFYANE</sequence>
<accession>A0A3S7PD23</accession>
<dbReference type="InterPro" id="IPR010037">
    <property type="entry name" value="FkbH_domain"/>
</dbReference>
<dbReference type="InterPro" id="IPR036514">
    <property type="entry name" value="SGNH_hydro_sf"/>
</dbReference>
<dbReference type="InterPro" id="IPR036412">
    <property type="entry name" value="HAD-like_sf"/>
</dbReference>
<dbReference type="EMBL" id="CP025706">
    <property type="protein sequence ID" value="AXB05187.1"/>
    <property type="molecule type" value="Genomic_DNA"/>
</dbReference>
<reference evidence="1" key="1">
    <citation type="journal article" date="2019" name="J Environ">
        <title>Genetic characterization and potential molecular dissemination mechanism of tet (31) gene in Aeromonas caviae from an oxytetracycline wastewater treatment system.</title>
        <authorList>
            <person name="Shi Y."/>
            <person name="Tian Z."/>
            <person name="Leclercq S.O."/>
            <person name="Zhang H."/>
            <person name="Yang M."/>
            <person name="Zhang Y."/>
        </authorList>
    </citation>
    <scope>NUCLEOTIDE SEQUENCE</scope>
    <source>
        <strain evidence="1">T25-39</strain>
    </source>
</reference>